<reference evidence="5 6" key="1">
    <citation type="journal article" date="2011" name="Arch. Virol.">
        <title>Complete genomic sequence of the Lactobacillus temperate phage LF1.</title>
        <authorList>
            <person name="Yoon B.H."/>
            <person name="Chang H.I."/>
        </authorList>
    </citation>
    <scope>NUCLEOTIDE SEQUENCE [LARGE SCALE GENOMIC DNA]</scope>
</reference>
<organism evidence="5 6">
    <name type="scientific">Lactobacillus phage LF1</name>
    <dbReference type="NCBI Taxonomy" id="947980"/>
    <lineage>
        <taxon>Viruses</taxon>
        <taxon>Duplodnaviria</taxon>
        <taxon>Heunggongvirae</taxon>
        <taxon>Uroviricota</taxon>
        <taxon>Caudoviricetes</taxon>
        <taxon>Lafunavirus</taxon>
        <taxon>Lafunavirus LF1</taxon>
    </lineage>
</organism>
<dbReference type="SUPFAM" id="SSF57997">
    <property type="entry name" value="Tropomyosin"/>
    <property type="match status" value="1"/>
</dbReference>
<evidence type="ECO:0000259" key="4">
    <source>
        <dbReference type="PROSITE" id="PS51688"/>
    </source>
</evidence>
<dbReference type="GeneID" id="14007156"/>
<proteinExistence type="predicted"/>
<dbReference type="Pfam" id="PF13884">
    <property type="entry name" value="Peptidase_S74"/>
    <property type="match status" value="1"/>
</dbReference>
<dbReference type="KEGG" id="vg:14007156"/>
<keyword evidence="2" id="KW-1227">Viral tail protein</keyword>
<keyword evidence="3" id="KW-0175">Coiled coil</keyword>
<accession>E9LUJ5</accession>
<dbReference type="RefSeq" id="YP_007003217.1">
    <property type="nucleotide sequence ID" value="NC_019486.1"/>
</dbReference>
<evidence type="ECO:0000313" key="6">
    <source>
        <dbReference type="Proteomes" id="UP000007261"/>
    </source>
</evidence>
<feature type="coiled-coil region" evidence="3">
    <location>
        <begin position="122"/>
        <end position="177"/>
    </location>
</feature>
<dbReference type="GO" id="GO:0098015">
    <property type="term" value="C:virus tail"/>
    <property type="evidence" value="ECO:0007669"/>
    <property type="project" value="UniProtKB-KW"/>
</dbReference>
<dbReference type="EMBL" id="HQ141410">
    <property type="protein sequence ID" value="ADW01241.1"/>
    <property type="molecule type" value="Genomic_DNA"/>
</dbReference>
<dbReference type="InterPro" id="IPR030392">
    <property type="entry name" value="S74_ICA"/>
</dbReference>
<evidence type="ECO:0000256" key="3">
    <source>
        <dbReference type="SAM" id="Coils"/>
    </source>
</evidence>
<dbReference type="CDD" id="cd19958">
    <property type="entry name" value="pyocin_knob"/>
    <property type="match status" value="1"/>
</dbReference>
<comment type="subcellular location">
    <subcellularLocation>
        <location evidence="1">Virion</location>
    </subcellularLocation>
</comment>
<sequence length="970" mass="103929">MEWGQDTESGVWGLGYSPDNGKNFYVLNTTHGRKYRAEDGNRLYPYISDQIQDKIDTVVAPAKSAADSAYSMASQAVEQAEVTKQAQAETAEALNEAKVGANEAASRAVSAMDEAKRIGTLLDDNQKDIDEQNKSLEDLRGQVTSLNSASTKITSDVSQARTDLATEKARLDQVAEQAATNSTNIATYKATNDGLSAQLATTQGDVADLQANATKLQSSMTNAQSDISLLKQTASGIQTDVANTKSDISQIDQKADSIKSTVSGLSTDVTGFKSSTSQLTTQLAQTNSSVSITAQKADNAVSTANSANDKASAAASDVAQIKVTADGVTTIAKNAQSDATLAEQTATEAKTTATNASGDATVAKQTASEAKTTATNAQSGVSILQQTASNISSRVSSVENSVKTQIISSAIDLNTLTTRGLYSIQTTSQTNSPASNWAMVSVQGNADDGTRLYQSWWADADSTKIYYRSRLGGTWTAWSTKADTSDITALQAKITSNSTAIDQNKKSIALKADQTTVDTLKGTVSQNTATLTTQADEIKNKVTRSDVTGMLTGYATQDYTQSLVTQKADEWNVNLTKLKNDTQTSLTQLAVGVEGVQAQVYNSDGSSKITQLSNLIATKVSQDDYNSQITQLKNDINLRVAKGDVISQINQEAGGDTLIQVSNGKKSLILDAGNTIITGKAWIPDAAISSISADKIMLGSSALYNSDGTLNLVNQSNDLKALIQVKQGLVQDTTQSIISFSSDYNNRAFSVTPVGATVTPTLFFERYDQTAGHWLGFTRNEVRRDGLMFNTWDNDGERFFVACHARFDRNISATGNIYQGSWNGTTGKPLAGVLSIQSGNTIWSGSDFLAIGDHLSNSFTNVMARSFSQQSTLSSKTNIETVDPKDALDLVNRTDIRSYQYKTDVAEGKAKRYTSLIIDDVNDVSKYYAPDEFTNEERTGRDDGSAVGYLFLAIQELTRRIKTLEEKLNG</sequence>
<evidence type="ECO:0000313" key="5">
    <source>
        <dbReference type="EMBL" id="ADW01241.1"/>
    </source>
</evidence>
<dbReference type="PROSITE" id="PS51688">
    <property type="entry name" value="ICA"/>
    <property type="match status" value="1"/>
</dbReference>
<dbReference type="Gene3D" id="1.10.287.1490">
    <property type="match status" value="1"/>
</dbReference>
<dbReference type="Proteomes" id="UP000007261">
    <property type="component" value="Segment"/>
</dbReference>
<name>E9LUJ5_9CAUD</name>
<keyword evidence="6" id="KW-1185">Reference proteome</keyword>
<evidence type="ECO:0000256" key="2">
    <source>
        <dbReference type="ARBA" id="ARBA00022732"/>
    </source>
</evidence>
<feature type="domain" description="Peptidase S74" evidence="4">
    <location>
        <begin position="871"/>
        <end position="968"/>
    </location>
</feature>
<keyword evidence="2" id="KW-0946">Virion</keyword>
<evidence type="ECO:0000256" key="1">
    <source>
        <dbReference type="ARBA" id="ARBA00004328"/>
    </source>
</evidence>
<protein>
    <submittedName>
        <fullName evidence="5">Tail fiber</fullName>
    </submittedName>
</protein>
<dbReference type="CDD" id="cd06503">
    <property type="entry name" value="ATP-synt_Fo_b"/>
    <property type="match status" value="1"/>
</dbReference>